<dbReference type="InterPro" id="IPR010987">
    <property type="entry name" value="Glutathione-S-Trfase_C-like"/>
</dbReference>
<reference evidence="3" key="1">
    <citation type="submission" date="2022-08" db="UniProtKB">
        <authorList>
            <consortium name="EnsemblMetazoa"/>
        </authorList>
    </citation>
    <scope>IDENTIFICATION</scope>
</reference>
<dbReference type="Pfam" id="PF02798">
    <property type="entry name" value="GST_N"/>
    <property type="match status" value="1"/>
</dbReference>
<dbReference type="Proteomes" id="UP000075882">
    <property type="component" value="Unassembled WGS sequence"/>
</dbReference>
<dbReference type="CDD" id="cd03044">
    <property type="entry name" value="GST_N_EF1Bgamma"/>
    <property type="match status" value="1"/>
</dbReference>
<accession>A0A8W7PAY5</accession>
<evidence type="ECO:0000259" key="1">
    <source>
        <dbReference type="PROSITE" id="PS50404"/>
    </source>
</evidence>
<feature type="domain" description="GST N-terminal" evidence="1">
    <location>
        <begin position="8"/>
        <end position="90"/>
    </location>
</feature>
<dbReference type="Gene3D" id="3.40.30.10">
    <property type="entry name" value="Glutaredoxin"/>
    <property type="match status" value="1"/>
</dbReference>
<evidence type="ECO:0000313" key="3">
    <source>
        <dbReference type="EnsemblMetazoa" id="ACOM028000-PA.1"/>
    </source>
</evidence>
<feature type="domain" description="GST C-terminal" evidence="2">
    <location>
        <begin position="91"/>
        <end position="156"/>
    </location>
</feature>
<name>A0A8W7PAY5_ANOCL</name>
<dbReference type="VEuPathDB" id="VectorBase:ACON2_038057"/>
<dbReference type="InterPro" id="IPR004045">
    <property type="entry name" value="Glutathione_S-Trfase_N"/>
</dbReference>
<dbReference type="SUPFAM" id="SSF47616">
    <property type="entry name" value="GST C-terminal domain-like"/>
    <property type="match status" value="1"/>
</dbReference>
<sequence>LSCNSIKMAGTLYTYPENFRAYKVLIAAQYSGTPVKVAADFVFGETNCSEPFLQKFPSGKVPAYETKDGKYLTESNAIAYYVANEQLRGANDFHRAEVQSFLSFADNVLLPAVQGWTFPMIGIVPYNKNNVERAKEELRRGLAALNSRLLKQTYLV</sequence>
<protein>
    <submittedName>
        <fullName evidence="3">Uncharacterized protein</fullName>
    </submittedName>
</protein>
<proteinExistence type="predicted"/>
<dbReference type="PROSITE" id="PS50405">
    <property type="entry name" value="GST_CTER"/>
    <property type="match status" value="1"/>
</dbReference>
<dbReference type="PANTHER" id="PTHR43986">
    <property type="entry name" value="ELONGATION FACTOR 1-GAMMA"/>
    <property type="match status" value="1"/>
</dbReference>
<dbReference type="GO" id="GO:0005737">
    <property type="term" value="C:cytoplasm"/>
    <property type="evidence" value="ECO:0007669"/>
    <property type="project" value="TreeGrafter"/>
</dbReference>
<dbReference type="PANTHER" id="PTHR43986:SF1">
    <property type="entry name" value="ELONGATION FACTOR 1-GAMMA"/>
    <property type="match status" value="1"/>
</dbReference>
<dbReference type="InterPro" id="IPR050802">
    <property type="entry name" value="EF-GSTs"/>
</dbReference>
<evidence type="ECO:0000259" key="2">
    <source>
        <dbReference type="PROSITE" id="PS50405"/>
    </source>
</evidence>
<organism evidence="3">
    <name type="scientific">Anopheles coluzzii</name>
    <name type="common">African malaria mosquito</name>
    <dbReference type="NCBI Taxonomy" id="1518534"/>
    <lineage>
        <taxon>Eukaryota</taxon>
        <taxon>Metazoa</taxon>
        <taxon>Ecdysozoa</taxon>
        <taxon>Arthropoda</taxon>
        <taxon>Hexapoda</taxon>
        <taxon>Insecta</taxon>
        <taxon>Pterygota</taxon>
        <taxon>Neoptera</taxon>
        <taxon>Endopterygota</taxon>
        <taxon>Diptera</taxon>
        <taxon>Nematocera</taxon>
        <taxon>Culicoidea</taxon>
        <taxon>Culicidae</taxon>
        <taxon>Anophelinae</taxon>
        <taxon>Anopheles</taxon>
    </lineage>
</organism>
<dbReference type="GO" id="GO:0006414">
    <property type="term" value="P:translational elongation"/>
    <property type="evidence" value="ECO:0007669"/>
    <property type="project" value="TreeGrafter"/>
</dbReference>
<dbReference type="InterPro" id="IPR036249">
    <property type="entry name" value="Thioredoxin-like_sf"/>
</dbReference>
<dbReference type="EnsemblMetazoa" id="ACOM028000-RA">
    <property type="protein sequence ID" value="ACOM028000-PA.1"/>
    <property type="gene ID" value="ACOM028000"/>
</dbReference>
<dbReference type="InterPro" id="IPR036282">
    <property type="entry name" value="Glutathione-S-Trfase_C_sf"/>
</dbReference>
<dbReference type="SUPFAM" id="SSF52833">
    <property type="entry name" value="Thioredoxin-like"/>
    <property type="match status" value="1"/>
</dbReference>
<dbReference type="FunFam" id="3.40.30.10:FF:000233">
    <property type="entry name" value="Elongation factor 1-gamma"/>
    <property type="match status" value="1"/>
</dbReference>
<dbReference type="AlphaFoldDB" id="A0A8W7PAY5"/>
<dbReference type="GO" id="GO:0005634">
    <property type="term" value="C:nucleus"/>
    <property type="evidence" value="ECO:0007669"/>
    <property type="project" value="TreeGrafter"/>
</dbReference>
<dbReference type="PROSITE" id="PS50404">
    <property type="entry name" value="GST_NTER"/>
    <property type="match status" value="1"/>
</dbReference>
<dbReference type="Gene3D" id="1.20.1050.10">
    <property type="match status" value="1"/>
</dbReference>